<dbReference type="GO" id="GO:0035312">
    <property type="term" value="F:5'-3' DNA exonuclease activity"/>
    <property type="evidence" value="ECO:0007669"/>
    <property type="project" value="TreeGrafter"/>
</dbReference>
<dbReference type="HOGENOM" id="CLU_067347_1_0_0"/>
<dbReference type="Gene3D" id="1.10.150.650">
    <property type="match status" value="1"/>
</dbReference>
<keyword evidence="3" id="KW-1185">Reference proteome</keyword>
<proteinExistence type="predicted"/>
<organism evidence="2 3">
    <name type="scientific">Nitrospina gracilis (strain 3/211)</name>
    <dbReference type="NCBI Taxonomy" id="1266370"/>
    <lineage>
        <taxon>Bacteria</taxon>
        <taxon>Pseudomonadati</taxon>
        <taxon>Nitrospinota/Tectimicrobiota group</taxon>
        <taxon>Nitrospinota</taxon>
        <taxon>Nitrospinia</taxon>
        <taxon>Nitrospinales</taxon>
        <taxon>Nitrospinaceae</taxon>
        <taxon>Nitrospina</taxon>
    </lineage>
</organism>
<dbReference type="InterPro" id="IPR016195">
    <property type="entry name" value="Pol/histidinol_Pase-like"/>
</dbReference>
<dbReference type="PANTHER" id="PTHR42924:SF3">
    <property type="entry name" value="POLYMERASE_HISTIDINOL PHOSPHATASE N-TERMINAL DOMAIN-CONTAINING PROTEIN"/>
    <property type="match status" value="1"/>
</dbReference>
<dbReference type="Gene3D" id="3.20.20.140">
    <property type="entry name" value="Metal-dependent hydrolases"/>
    <property type="match status" value="1"/>
</dbReference>
<dbReference type="InParanoid" id="M1ZCB8"/>
<dbReference type="InterPro" id="IPR003141">
    <property type="entry name" value="Pol/His_phosphatase_N"/>
</dbReference>
<dbReference type="FunCoup" id="M1ZCB8">
    <property type="interactions" value="201"/>
</dbReference>
<gene>
    <name evidence="2" type="ORF">NITGR_520011</name>
</gene>
<dbReference type="AlphaFoldDB" id="M1ZCB8"/>
<comment type="caution">
    <text evidence="2">The sequence shown here is derived from an EMBL/GenBank/DDBJ whole genome shotgun (WGS) entry which is preliminary data.</text>
</comment>
<dbReference type="Pfam" id="PF02811">
    <property type="entry name" value="PHP"/>
    <property type="match status" value="1"/>
</dbReference>
<dbReference type="SMART" id="SM00481">
    <property type="entry name" value="POLIIIAc"/>
    <property type="match status" value="1"/>
</dbReference>
<dbReference type="PANTHER" id="PTHR42924">
    <property type="entry name" value="EXONUCLEASE"/>
    <property type="match status" value="1"/>
</dbReference>
<evidence type="ECO:0000313" key="3">
    <source>
        <dbReference type="Proteomes" id="UP000011704"/>
    </source>
</evidence>
<protein>
    <submittedName>
        <fullName evidence="2">Putative PHP domain protein</fullName>
    </submittedName>
</protein>
<dbReference type="RefSeq" id="WP_005009189.1">
    <property type="nucleotide sequence ID" value="NZ_HG422173.1"/>
</dbReference>
<dbReference type="OrthoDB" id="9804333at2"/>
<feature type="domain" description="Polymerase/histidinol phosphatase N-terminal" evidence="1">
    <location>
        <begin position="5"/>
        <end position="70"/>
    </location>
</feature>
<dbReference type="GO" id="GO:0004534">
    <property type="term" value="F:5'-3' RNA exonuclease activity"/>
    <property type="evidence" value="ECO:0007669"/>
    <property type="project" value="TreeGrafter"/>
</dbReference>
<evidence type="ECO:0000313" key="2">
    <source>
        <dbReference type="EMBL" id="CCQ90969.1"/>
    </source>
</evidence>
<dbReference type="Proteomes" id="UP000011704">
    <property type="component" value="Unassembled WGS sequence"/>
</dbReference>
<dbReference type="CDD" id="cd07438">
    <property type="entry name" value="PHP_HisPPase_AMP"/>
    <property type="match status" value="1"/>
</dbReference>
<dbReference type="InterPro" id="IPR004013">
    <property type="entry name" value="PHP_dom"/>
</dbReference>
<dbReference type="InterPro" id="IPR052018">
    <property type="entry name" value="PHP_domain"/>
</dbReference>
<evidence type="ECO:0000259" key="1">
    <source>
        <dbReference type="SMART" id="SM00481"/>
    </source>
</evidence>
<sequence>MTEKFEIHMHSNYSDGEFSPTKLVDIARHNGVSILSLTDHDTFSGIPEFIDAGEKAGLIVFPGIEMTVKYGDLQLHVLGYFKDLASIRSELWDRVETMKAQREERMRTMIDKLNGVVPDRFQGQITFENVQKAAEGVLARPHLAREMVRLGIVKHTGEAFEKYLVQYNVQRENIHVDDALKLMRESGGVPVIAHPGERTYALHRPDKGIGFDDIPPRLEELKAMGLMGLEAIYPYHEKTGKVGYFLKLAEDHDMIATGSRDFHGFNTHQTPDLLGTTKMEPAFLERFRQAWG</sequence>
<dbReference type="STRING" id="1266370.NITGR_520011"/>
<reference evidence="2 3" key="1">
    <citation type="journal article" date="2013" name="Front. Microbiol.">
        <title>The genome of Nitrospina gracilis illuminates the metabolism and evolution of the major marine nitrite oxidizer.</title>
        <authorList>
            <person name="Luecker S."/>
            <person name="Nowka B."/>
            <person name="Rattei T."/>
            <person name="Spieck E."/>
            <person name="and Daims H."/>
        </authorList>
    </citation>
    <scope>NUCLEOTIDE SEQUENCE [LARGE SCALE GENOMIC DNA]</scope>
    <source>
        <strain evidence="2 3">3/211</strain>
    </source>
</reference>
<dbReference type="SUPFAM" id="SSF89550">
    <property type="entry name" value="PHP domain-like"/>
    <property type="match status" value="1"/>
</dbReference>
<dbReference type="EMBL" id="CAQJ01000058">
    <property type="protein sequence ID" value="CCQ90969.1"/>
    <property type="molecule type" value="Genomic_DNA"/>
</dbReference>
<accession>M1ZCB8</accession>
<name>M1ZCB8_NITG3</name>